<evidence type="ECO:0000313" key="3">
    <source>
        <dbReference type="EMBL" id="OAE30245.1"/>
    </source>
</evidence>
<dbReference type="Proteomes" id="UP000077202">
    <property type="component" value="Unassembled WGS sequence"/>
</dbReference>
<protein>
    <submittedName>
        <fullName evidence="3">Uncharacterized protein</fullName>
    </submittedName>
</protein>
<dbReference type="EMBL" id="LVLJ01001351">
    <property type="protein sequence ID" value="OAE30245.1"/>
    <property type="molecule type" value="Genomic_DNA"/>
</dbReference>
<proteinExistence type="predicted"/>
<evidence type="ECO:0000256" key="1">
    <source>
        <dbReference type="SAM" id="MobiDB-lite"/>
    </source>
</evidence>
<keyword evidence="2" id="KW-0812">Transmembrane</keyword>
<comment type="caution">
    <text evidence="3">The sequence shown here is derived from an EMBL/GenBank/DDBJ whole genome shotgun (WGS) entry which is preliminary data.</text>
</comment>
<evidence type="ECO:0000313" key="4">
    <source>
        <dbReference type="Proteomes" id="UP000077202"/>
    </source>
</evidence>
<sequence length="276" mass="31164">MILDQIKAGKRHSTKKKQAERFPMARSRAKKNRAERVTSPPPTRRASKSIVIWEQPLASTSGQSTSSHSQEGKVDQYAEFVNMPVGILVGFLVPFALCADWRMMTKDQRIMLLVLFLGTMVAAFLTFIYSESFIHATASSRSASSSSTIEAHRHSRTLHLFMYLSFMFMMFLICLQSPALRKSMLPKFIFLTAIAGNFFARFTPTARRFDAWINSGPPNLQILRHAAIFLVLLGFSLSLKKGSMHEVKVAVTNSYEKVGEGLQKLKPSELRKIIKR</sequence>
<keyword evidence="4" id="KW-1185">Reference proteome</keyword>
<organism evidence="3 4">
    <name type="scientific">Marchantia polymorpha subsp. ruderalis</name>
    <dbReference type="NCBI Taxonomy" id="1480154"/>
    <lineage>
        <taxon>Eukaryota</taxon>
        <taxon>Viridiplantae</taxon>
        <taxon>Streptophyta</taxon>
        <taxon>Embryophyta</taxon>
        <taxon>Marchantiophyta</taxon>
        <taxon>Marchantiopsida</taxon>
        <taxon>Marchantiidae</taxon>
        <taxon>Marchantiales</taxon>
        <taxon>Marchantiaceae</taxon>
        <taxon>Marchantia</taxon>
    </lineage>
</organism>
<feature type="transmembrane region" description="Helical" evidence="2">
    <location>
        <begin position="184"/>
        <end position="202"/>
    </location>
</feature>
<keyword evidence="2" id="KW-1133">Transmembrane helix</keyword>
<reference evidence="3" key="1">
    <citation type="submission" date="2016-03" db="EMBL/GenBank/DDBJ databases">
        <title>Mechanisms controlling the formation of the plant cell surface in tip-growing cells are functionally conserved among land plants.</title>
        <authorList>
            <person name="Honkanen S."/>
            <person name="Jones V.A."/>
            <person name="Morieri G."/>
            <person name="Champion C."/>
            <person name="Hetherington A.J."/>
            <person name="Kelly S."/>
            <person name="Saint-Marcoux D."/>
            <person name="Proust H."/>
            <person name="Prescott H."/>
            <person name="Dolan L."/>
        </authorList>
    </citation>
    <scope>NUCLEOTIDE SEQUENCE [LARGE SCALE GENOMIC DNA]</scope>
    <source>
        <tissue evidence="3">Whole gametophyte</tissue>
    </source>
</reference>
<feature type="region of interest" description="Disordered" evidence="1">
    <location>
        <begin position="1"/>
        <end position="46"/>
    </location>
</feature>
<name>A0A176WDA8_MARPO</name>
<feature type="transmembrane region" description="Helical" evidence="2">
    <location>
        <begin position="80"/>
        <end position="98"/>
    </location>
</feature>
<feature type="transmembrane region" description="Helical" evidence="2">
    <location>
        <begin position="110"/>
        <end position="129"/>
    </location>
</feature>
<evidence type="ECO:0000256" key="2">
    <source>
        <dbReference type="SAM" id="Phobius"/>
    </source>
</evidence>
<feature type="transmembrane region" description="Helical" evidence="2">
    <location>
        <begin position="160"/>
        <end position="177"/>
    </location>
</feature>
<feature type="compositionally biased region" description="Basic residues" evidence="1">
    <location>
        <begin position="8"/>
        <end position="18"/>
    </location>
</feature>
<gene>
    <name evidence="3" type="ORF">AXG93_4295s2030</name>
</gene>
<accession>A0A176WDA8</accession>
<feature type="transmembrane region" description="Helical" evidence="2">
    <location>
        <begin position="222"/>
        <end position="239"/>
    </location>
</feature>
<dbReference type="AlphaFoldDB" id="A0A176WDA8"/>
<keyword evidence="2" id="KW-0472">Membrane</keyword>